<evidence type="ECO:0000313" key="2">
    <source>
        <dbReference type="Proteomes" id="UP001362999"/>
    </source>
</evidence>
<name>A0AAW0AG46_9AGAR</name>
<sequence length="491" mass="54621">MTEVLQKMCDDEWTSFGVKSTFIVKFPEDPASSAPLTFTSICGWGWRFAHTLSPQLDQSATISGRGISVSFNPHLIYYVGYGKVTFHTEVENLIPIENESGNVEINLPISIPGKKLHSSHYSSTYTRLLQSYLYPEDALGPASISIWVRFPDALGINFSCPPAPVNMPVRLENALLQTIHGGDVIDLKFYAYTRAGFTPSGTGYVARPRPLFGKLGFLRGHSESLDEYLSGISGTADVQFSESKIVDLDGEMEVEERFTEYDYMSDSDLDPDEQEEIEIEARDTDNTSTASEAVEIVLSDAHSTSPSTSSQSLKSGRKGRVVVIKGHAYKTWHALIHYLYTNKVTFRTSTSQQDSSPNPECSAKSMYKLAHRFELEGLKALALKAIKAQLSSETIVREAFSSFTSLYPEVLEIEAEFLLKHLPRLQNQIDEMLKSICDEMRPNSLAMLRRIVFGRNGGLSAIRNVSEPQVSLVTFADGEASEPYIDIIEDE</sequence>
<dbReference type="Gene3D" id="3.30.710.10">
    <property type="entry name" value="Potassium Channel Kv1.1, Chain A"/>
    <property type="match status" value="1"/>
</dbReference>
<evidence type="ECO:0000313" key="1">
    <source>
        <dbReference type="EMBL" id="KAK7008056.1"/>
    </source>
</evidence>
<accession>A0AAW0AG46</accession>
<dbReference type="EMBL" id="JAWWNJ010000069">
    <property type="protein sequence ID" value="KAK7008056.1"/>
    <property type="molecule type" value="Genomic_DNA"/>
</dbReference>
<gene>
    <name evidence="1" type="ORF">R3P38DRAFT_1625677</name>
</gene>
<comment type="caution">
    <text evidence="1">The sequence shown here is derived from an EMBL/GenBank/DDBJ whole genome shotgun (WGS) entry which is preliminary data.</text>
</comment>
<organism evidence="1 2">
    <name type="scientific">Favolaschia claudopus</name>
    <dbReference type="NCBI Taxonomy" id="2862362"/>
    <lineage>
        <taxon>Eukaryota</taxon>
        <taxon>Fungi</taxon>
        <taxon>Dikarya</taxon>
        <taxon>Basidiomycota</taxon>
        <taxon>Agaricomycotina</taxon>
        <taxon>Agaricomycetes</taxon>
        <taxon>Agaricomycetidae</taxon>
        <taxon>Agaricales</taxon>
        <taxon>Marasmiineae</taxon>
        <taxon>Mycenaceae</taxon>
        <taxon>Favolaschia</taxon>
    </lineage>
</organism>
<proteinExistence type="predicted"/>
<keyword evidence="2" id="KW-1185">Reference proteome</keyword>
<dbReference type="Proteomes" id="UP001362999">
    <property type="component" value="Unassembled WGS sequence"/>
</dbReference>
<dbReference type="AlphaFoldDB" id="A0AAW0AG46"/>
<reference evidence="1 2" key="1">
    <citation type="journal article" date="2024" name="J Genomics">
        <title>Draft genome sequencing and assembly of Favolaschia claudopus CIRM-BRFM 2984 isolated from oak limbs.</title>
        <authorList>
            <person name="Navarro D."/>
            <person name="Drula E."/>
            <person name="Chaduli D."/>
            <person name="Cazenave R."/>
            <person name="Ahrendt S."/>
            <person name="Wang J."/>
            <person name="Lipzen A."/>
            <person name="Daum C."/>
            <person name="Barry K."/>
            <person name="Grigoriev I.V."/>
            <person name="Favel A."/>
            <person name="Rosso M.N."/>
            <person name="Martin F."/>
        </authorList>
    </citation>
    <scope>NUCLEOTIDE SEQUENCE [LARGE SCALE GENOMIC DNA]</scope>
    <source>
        <strain evidence="1 2">CIRM-BRFM 2984</strain>
    </source>
</reference>
<dbReference type="InterPro" id="IPR011333">
    <property type="entry name" value="SKP1/BTB/POZ_sf"/>
</dbReference>
<protein>
    <submittedName>
        <fullName evidence="1">Uncharacterized protein</fullName>
    </submittedName>
</protein>